<keyword evidence="10" id="KW-0012">Acyltransferase</keyword>
<evidence type="ECO:0000256" key="1">
    <source>
        <dbReference type="ARBA" id="ARBA00004651"/>
    </source>
</evidence>
<geneLocation type="plasmid" evidence="11">
    <name>pdfi2</name>
</geneLocation>
<dbReference type="GO" id="GO:0005886">
    <property type="term" value="C:plasma membrane"/>
    <property type="evidence" value="ECO:0007669"/>
    <property type="project" value="UniProtKB-SubCell"/>
</dbReference>
<feature type="transmembrane region" description="Helical" evidence="8">
    <location>
        <begin position="69"/>
        <end position="89"/>
    </location>
</feature>
<keyword evidence="4 8" id="KW-0812">Transmembrane</keyword>
<feature type="transmembrane region" description="Helical" evidence="8">
    <location>
        <begin position="109"/>
        <end position="128"/>
    </location>
</feature>
<evidence type="ECO:0000256" key="7">
    <source>
        <dbReference type="SAM" id="MobiDB-lite"/>
    </source>
</evidence>
<proteinExistence type="inferred from homology"/>
<dbReference type="EMBL" id="CP021083">
    <property type="protein sequence ID" value="ASN82843.1"/>
    <property type="molecule type" value="Genomic_DNA"/>
</dbReference>
<reference evidence="10 11" key="1">
    <citation type="submission" date="2017-05" db="EMBL/GenBank/DDBJ databases">
        <title>The complete genome sequence of Deinococcus ficus isolated from the rhizosphere of the Ficus religiosa L. in Taiwan.</title>
        <authorList>
            <person name="Wu K.-M."/>
            <person name="Liao T.-L."/>
            <person name="Liu Y.-M."/>
            <person name="Young C.-C."/>
            <person name="Tsai S.-F."/>
        </authorList>
    </citation>
    <scope>NUCLEOTIDE SEQUENCE [LARGE SCALE GENOMIC DNA]</scope>
    <source>
        <strain evidence="10 11">CC-FR2-10</strain>
        <plasmid evidence="11">pdfi2</plasmid>
    </source>
</reference>
<accession>A0A221T1R0</accession>
<dbReference type="InterPro" id="IPR002656">
    <property type="entry name" value="Acyl_transf_3_dom"/>
</dbReference>
<evidence type="ECO:0000256" key="8">
    <source>
        <dbReference type="SAM" id="Phobius"/>
    </source>
</evidence>
<dbReference type="AlphaFoldDB" id="A0A221T1R0"/>
<comment type="similarity">
    <text evidence="2">Belongs to the acyltransferase 3 family.</text>
</comment>
<name>A0A221T1R0_9DEIO</name>
<keyword evidence="5 8" id="KW-1133">Transmembrane helix</keyword>
<feature type="region of interest" description="Disordered" evidence="7">
    <location>
        <begin position="1"/>
        <end position="20"/>
    </location>
</feature>
<dbReference type="GO" id="GO:0016413">
    <property type="term" value="F:O-acetyltransferase activity"/>
    <property type="evidence" value="ECO:0007669"/>
    <property type="project" value="TreeGrafter"/>
</dbReference>
<evidence type="ECO:0000256" key="5">
    <source>
        <dbReference type="ARBA" id="ARBA00022989"/>
    </source>
</evidence>
<protein>
    <submittedName>
        <fullName evidence="10">Acyltransferase</fullName>
    </submittedName>
</protein>
<keyword evidence="6 8" id="KW-0472">Membrane</keyword>
<evidence type="ECO:0000313" key="11">
    <source>
        <dbReference type="Proteomes" id="UP000259030"/>
    </source>
</evidence>
<evidence type="ECO:0000259" key="9">
    <source>
        <dbReference type="Pfam" id="PF01757"/>
    </source>
</evidence>
<evidence type="ECO:0000256" key="3">
    <source>
        <dbReference type="ARBA" id="ARBA00022475"/>
    </source>
</evidence>
<dbReference type="PANTHER" id="PTHR40074">
    <property type="entry name" value="O-ACETYLTRANSFERASE WECH"/>
    <property type="match status" value="1"/>
</dbReference>
<keyword evidence="3" id="KW-1003">Cell membrane</keyword>
<dbReference type="Proteomes" id="UP000259030">
    <property type="component" value="Plasmid pDFI2"/>
</dbReference>
<feature type="transmembrane region" description="Helical" evidence="8">
    <location>
        <begin position="267"/>
        <end position="285"/>
    </location>
</feature>
<keyword evidence="11" id="KW-1185">Reference proteome</keyword>
<dbReference type="GO" id="GO:0009246">
    <property type="term" value="P:enterobacterial common antigen biosynthetic process"/>
    <property type="evidence" value="ECO:0007669"/>
    <property type="project" value="TreeGrafter"/>
</dbReference>
<organism evidence="10 11">
    <name type="scientific">Deinococcus ficus</name>
    <dbReference type="NCBI Taxonomy" id="317577"/>
    <lineage>
        <taxon>Bacteria</taxon>
        <taxon>Thermotogati</taxon>
        <taxon>Deinococcota</taxon>
        <taxon>Deinococci</taxon>
        <taxon>Deinococcales</taxon>
        <taxon>Deinococcaceae</taxon>
        <taxon>Deinococcus</taxon>
    </lineage>
</organism>
<feature type="transmembrane region" description="Helical" evidence="8">
    <location>
        <begin position="148"/>
        <end position="169"/>
    </location>
</feature>
<evidence type="ECO:0000256" key="6">
    <source>
        <dbReference type="ARBA" id="ARBA00023136"/>
    </source>
</evidence>
<comment type="subcellular location">
    <subcellularLocation>
        <location evidence="1">Cell membrane</location>
        <topology evidence="1">Multi-pass membrane protein</topology>
    </subcellularLocation>
</comment>
<dbReference type="KEGG" id="dfc:DFI_16750"/>
<feature type="transmembrane region" description="Helical" evidence="8">
    <location>
        <begin position="206"/>
        <end position="224"/>
    </location>
</feature>
<gene>
    <name evidence="10" type="ORF">DFI_16750</name>
</gene>
<sequence length="369" mass="40972">MTAQTPALEPSVSPSAAPAASATHPGVVNTFRGLAILEVVSHHGSGLALRYMQPEWPLYTMLAVVNRTLHFAVPAFLFLTAVLLTRSLLRAPDFKRYLWRRLTRGAWPYLLWSTLFMGWYVLLGLRPPDTLTDPDRWALYLTQGKASYHLYFLLVALEAYLILPLFLGLARLRPPLWVAVGLGFAAQVGVYFLNRHWWHLAFPASHITWYLFPLIVGVAVAARHDEFPDWFRRHRLLLTGLLLAAAAAYVPQGVASLSGQPVVPMTYSVSAWLFTTFSAVMLYGLCRTWGGLTGRVGAVVAWFGMVSLQIYLLHPPLLQLAEQWWPPHGSGTQRVVTVTAFGLGALLLTALTGHGLLRLPALSRALFGR</sequence>
<keyword evidence="10" id="KW-0808">Transferase</keyword>
<dbReference type="Pfam" id="PF01757">
    <property type="entry name" value="Acyl_transf_3"/>
    <property type="match status" value="1"/>
</dbReference>
<dbReference type="PANTHER" id="PTHR40074:SF2">
    <property type="entry name" value="O-ACETYLTRANSFERASE WECH"/>
    <property type="match status" value="1"/>
</dbReference>
<keyword evidence="10" id="KW-0614">Plasmid</keyword>
<feature type="transmembrane region" description="Helical" evidence="8">
    <location>
        <begin position="334"/>
        <end position="357"/>
    </location>
</feature>
<feature type="transmembrane region" description="Helical" evidence="8">
    <location>
        <begin position="236"/>
        <end position="255"/>
    </location>
</feature>
<dbReference type="RefSeq" id="WP_027462327.1">
    <property type="nucleotide sequence ID" value="NZ_CP021083.1"/>
</dbReference>
<dbReference type="STRING" id="317577.GCA_000419625_03421"/>
<evidence type="ECO:0000256" key="4">
    <source>
        <dbReference type="ARBA" id="ARBA00022692"/>
    </source>
</evidence>
<feature type="transmembrane region" description="Helical" evidence="8">
    <location>
        <begin position="292"/>
        <end position="314"/>
    </location>
</feature>
<feature type="domain" description="Acyltransferase 3" evidence="9">
    <location>
        <begin position="29"/>
        <end position="351"/>
    </location>
</feature>
<evidence type="ECO:0000256" key="2">
    <source>
        <dbReference type="ARBA" id="ARBA00007400"/>
    </source>
</evidence>
<feature type="transmembrane region" description="Helical" evidence="8">
    <location>
        <begin position="176"/>
        <end position="194"/>
    </location>
</feature>
<evidence type="ECO:0000313" key="10">
    <source>
        <dbReference type="EMBL" id="ASN82843.1"/>
    </source>
</evidence>